<dbReference type="Proteomes" id="UP001552299">
    <property type="component" value="Unassembled WGS sequence"/>
</dbReference>
<proteinExistence type="predicted"/>
<keyword evidence="1" id="KW-0812">Transmembrane</keyword>
<evidence type="ECO:0000313" key="2">
    <source>
        <dbReference type="EMBL" id="KAL0904453.1"/>
    </source>
</evidence>
<keyword evidence="3" id="KW-1185">Reference proteome</keyword>
<dbReference type="AlphaFoldDB" id="A0ABD0TY49"/>
<keyword evidence="1" id="KW-0472">Membrane</keyword>
<evidence type="ECO:0000313" key="3">
    <source>
        <dbReference type="Proteomes" id="UP001552299"/>
    </source>
</evidence>
<reference evidence="2 3" key="1">
    <citation type="journal article" date="2024" name="Plant Biotechnol. J.">
        <title>Dendrobium thyrsiflorum genome and its molecular insights into genes involved in important horticultural traits.</title>
        <authorList>
            <person name="Chen B."/>
            <person name="Wang J.Y."/>
            <person name="Zheng P.J."/>
            <person name="Li K.L."/>
            <person name="Liang Y.M."/>
            <person name="Chen X.F."/>
            <person name="Zhang C."/>
            <person name="Zhao X."/>
            <person name="He X."/>
            <person name="Zhang G.Q."/>
            <person name="Liu Z.J."/>
            <person name="Xu Q."/>
        </authorList>
    </citation>
    <scope>NUCLEOTIDE SEQUENCE [LARGE SCALE GENOMIC DNA]</scope>
    <source>
        <strain evidence="2">GZMU011</strain>
    </source>
</reference>
<name>A0ABD0TY49_DENTH</name>
<protein>
    <submittedName>
        <fullName evidence="2">Uncharacterized protein</fullName>
    </submittedName>
</protein>
<dbReference type="EMBL" id="JANQDX010000019">
    <property type="protein sequence ID" value="KAL0904453.1"/>
    <property type="molecule type" value="Genomic_DNA"/>
</dbReference>
<comment type="caution">
    <text evidence="2">The sequence shown here is derived from an EMBL/GenBank/DDBJ whole genome shotgun (WGS) entry which is preliminary data.</text>
</comment>
<sequence length="396" mass="43337">MTFTVDTLIGWKGTGTNGIVSGVSIDCCCGNWEKGTFAFAVSLIILYFKFYVPMFTASGLCVRFLKTIVSEEEMRRSGFGMFPISQNCGPYVVVRQNSGPQVVVWRNSGPQVVIWQNSGPQVVVRHNFRPQVVVRHNSGLKWWSGVTPGVRWWCDRILGLKWGSVVTSSIRWWSSKIMALGGGLTDLRLVGRTIVSKGGHKDPSRLAMEVRKTVVRRQRSEGPQSAGDRGRNDRCLIMEVRRTIVGEGGWKDHSWQAMEVKVGVKGLFYYVTLCGSDPPGIDHPALGIGTIELQALNDGPTELWASHGGPAELRASSGGPVELQASDGGPTELWALGGGPIELWASSGGPTTFDLSEVVCPTELQALDSKLSFQMKDRVDATEVKKQRSQDLVDIV</sequence>
<organism evidence="2 3">
    <name type="scientific">Dendrobium thyrsiflorum</name>
    <name type="common">Pinecone-like raceme dendrobium</name>
    <name type="synonym">Orchid</name>
    <dbReference type="NCBI Taxonomy" id="117978"/>
    <lineage>
        <taxon>Eukaryota</taxon>
        <taxon>Viridiplantae</taxon>
        <taxon>Streptophyta</taxon>
        <taxon>Embryophyta</taxon>
        <taxon>Tracheophyta</taxon>
        <taxon>Spermatophyta</taxon>
        <taxon>Magnoliopsida</taxon>
        <taxon>Liliopsida</taxon>
        <taxon>Asparagales</taxon>
        <taxon>Orchidaceae</taxon>
        <taxon>Epidendroideae</taxon>
        <taxon>Malaxideae</taxon>
        <taxon>Dendrobiinae</taxon>
        <taxon>Dendrobium</taxon>
    </lineage>
</organism>
<gene>
    <name evidence="2" type="ORF">M5K25_026569</name>
</gene>
<evidence type="ECO:0000256" key="1">
    <source>
        <dbReference type="SAM" id="Phobius"/>
    </source>
</evidence>
<feature type="transmembrane region" description="Helical" evidence="1">
    <location>
        <begin position="40"/>
        <end position="65"/>
    </location>
</feature>
<keyword evidence="1" id="KW-1133">Transmembrane helix</keyword>
<accession>A0ABD0TY49</accession>